<dbReference type="AlphaFoldDB" id="X1VEB5"/>
<feature type="non-terminal residue" evidence="1">
    <location>
        <position position="1"/>
    </location>
</feature>
<name>X1VEB5_9ZZZZ</name>
<proteinExistence type="predicted"/>
<gene>
    <name evidence="1" type="ORF">S12H4_44017</name>
</gene>
<dbReference type="EMBL" id="BARW01027077">
    <property type="protein sequence ID" value="GAJ12456.1"/>
    <property type="molecule type" value="Genomic_DNA"/>
</dbReference>
<protein>
    <submittedName>
        <fullName evidence="1">Uncharacterized protein</fullName>
    </submittedName>
</protein>
<comment type="caution">
    <text evidence="1">The sequence shown here is derived from an EMBL/GenBank/DDBJ whole genome shotgun (WGS) entry which is preliminary data.</text>
</comment>
<accession>X1VEB5</accession>
<evidence type="ECO:0000313" key="1">
    <source>
        <dbReference type="EMBL" id="GAJ12456.1"/>
    </source>
</evidence>
<organism evidence="1">
    <name type="scientific">marine sediment metagenome</name>
    <dbReference type="NCBI Taxonomy" id="412755"/>
    <lineage>
        <taxon>unclassified sequences</taxon>
        <taxon>metagenomes</taxon>
        <taxon>ecological metagenomes</taxon>
    </lineage>
</organism>
<sequence length="46" mass="5436">DLIYSEDGVDLSLIRWMLSMTPTERLQMLQQNIRSIMRLRGDKPNT</sequence>
<reference evidence="1" key="1">
    <citation type="journal article" date="2014" name="Front. Microbiol.">
        <title>High frequency of phylogenetically diverse reductive dehalogenase-homologous genes in deep subseafloor sedimentary metagenomes.</title>
        <authorList>
            <person name="Kawai M."/>
            <person name="Futagami T."/>
            <person name="Toyoda A."/>
            <person name="Takaki Y."/>
            <person name="Nishi S."/>
            <person name="Hori S."/>
            <person name="Arai W."/>
            <person name="Tsubouchi T."/>
            <person name="Morono Y."/>
            <person name="Uchiyama I."/>
            <person name="Ito T."/>
            <person name="Fujiyama A."/>
            <person name="Inagaki F."/>
            <person name="Takami H."/>
        </authorList>
    </citation>
    <scope>NUCLEOTIDE SEQUENCE</scope>
    <source>
        <strain evidence="1">Expedition CK06-06</strain>
    </source>
</reference>